<reference evidence="1" key="1">
    <citation type="submission" date="2020-04" db="EMBL/GenBank/DDBJ databases">
        <title>A chromosome-scale assembly and high-density genetic map of the yellow drum (Nibea albiflora) genome.</title>
        <authorList>
            <person name="Xu D."/>
            <person name="Zhang W."/>
            <person name="Chen R."/>
            <person name="Tan P."/>
            <person name="Wang L."/>
            <person name="Song H."/>
            <person name="Tian L."/>
            <person name="Zhu Q."/>
            <person name="Wang B."/>
        </authorList>
    </citation>
    <scope>NUCLEOTIDE SEQUENCE</scope>
    <source>
        <strain evidence="1">ZJHYS-2018</strain>
    </source>
</reference>
<accession>A0ACB7ER91</accession>
<dbReference type="EMBL" id="CM024812">
    <property type="protein sequence ID" value="KAG8004732.1"/>
    <property type="molecule type" value="Genomic_DNA"/>
</dbReference>
<evidence type="ECO:0000313" key="1">
    <source>
        <dbReference type="EMBL" id="KAG8004732.1"/>
    </source>
</evidence>
<organism evidence="1 2">
    <name type="scientific">Nibea albiflora</name>
    <name type="common">Yellow drum</name>
    <name type="synonym">Corvina albiflora</name>
    <dbReference type="NCBI Taxonomy" id="240163"/>
    <lineage>
        <taxon>Eukaryota</taxon>
        <taxon>Metazoa</taxon>
        <taxon>Chordata</taxon>
        <taxon>Craniata</taxon>
        <taxon>Vertebrata</taxon>
        <taxon>Euteleostomi</taxon>
        <taxon>Actinopterygii</taxon>
        <taxon>Neopterygii</taxon>
        <taxon>Teleostei</taxon>
        <taxon>Neoteleostei</taxon>
        <taxon>Acanthomorphata</taxon>
        <taxon>Eupercaria</taxon>
        <taxon>Sciaenidae</taxon>
        <taxon>Nibea</taxon>
    </lineage>
</organism>
<name>A0ACB7ER91_NIBAL</name>
<comment type="caution">
    <text evidence="1">The sequence shown here is derived from an EMBL/GenBank/DDBJ whole genome shotgun (WGS) entry which is preliminary data.</text>
</comment>
<dbReference type="Proteomes" id="UP000805704">
    <property type="component" value="Chromosome 24"/>
</dbReference>
<gene>
    <name evidence="1" type="ORF">GBF38_016607</name>
</gene>
<evidence type="ECO:0000313" key="2">
    <source>
        <dbReference type="Proteomes" id="UP000805704"/>
    </source>
</evidence>
<sequence>MHTGSSPLPARPEGRLCEKSGLSSDRETAAITRAASGLDASTLPTPIQTASPDPEVCSGYGPNVPVHSSTPNRANTSTQPSWTEVVRRSSRRVSAGPYPQPPLAISNRFTILPEGASVHPDATPAVSTSSGSEVTSAAPATSHGKASRRSSAVNDRRRLLKEAMIRRSGGLPGASLKQTTCPPAQTTRSGLSTCKPRKAAPMEGLQHCPDGPHISSPRPLFPPTTLIIGDSITRDIRFINAATHCLPGATVPHILDKLLEMMHSLPTSIKRIIVHVGTNDTTHSCELTVDTNSVNRKIKLSDNNRKMTCVEEYQSYPDHPDRFDYCPQLLCRTGLTGRCYWEVEWRRGLYISVSYRRIRRKGGSGDCVFGRNDQSWSLFCSDGRYSVWHNNRSISSSSSSSSSVSHRVAVYVDCPAGSLSFYRVCSDTLIHLHTFNTTFTEPLYPGFGLRWWSGSGSSVSLCGL</sequence>
<proteinExistence type="predicted"/>
<protein>
    <submittedName>
        <fullName evidence="1">Stonustoxin subunit alpha</fullName>
    </submittedName>
</protein>
<keyword evidence="2" id="KW-1185">Reference proteome</keyword>